<evidence type="ECO:0000259" key="2">
    <source>
        <dbReference type="Pfam" id="PF14588"/>
    </source>
</evidence>
<organism evidence="3 4">
    <name type="scientific">Polymorphospora lycopeni</name>
    <dbReference type="NCBI Taxonomy" id="3140240"/>
    <lineage>
        <taxon>Bacteria</taxon>
        <taxon>Bacillati</taxon>
        <taxon>Actinomycetota</taxon>
        <taxon>Actinomycetes</taxon>
        <taxon>Micromonosporales</taxon>
        <taxon>Micromonosporaceae</taxon>
        <taxon>Polymorphospora</taxon>
    </lineage>
</organism>
<dbReference type="SUPFAM" id="SSF55298">
    <property type="entry name" value="YjgF-like"/>
    <property type="match status" value="1"/>
</dbReference>
<proteinExistence type="predicted"/>
<dbReference type="Proteomes" id="UP001582793">
    <property type="component" value="Unassembled WGS sequence"/>
</dbReference>
<reference evidence="3 4" key="1">
    <citation type="submission" date="2024-04" db="EMBL/GenBank/DDBJ databases">
        <title>Polymorphospora sp. isolated from Baiyangdian Lake in Xiong'an New Area.</title>
        <authorList>
            <person name="Zhang X."/>
            <person name="Liu J."/>
        </authorList>
    </citation>
    <scope>NUCLEOTIDE SEQUENCE [LARGE SCALE GENOMIC DNA]</scope>
    <source>
        <strain evidence="3 4">2-325</strain>
    </source>
</reference>
<protein>
    <submittedName>
        <fullName evidence="3">RidA family protein</fullName>
    </submittedName>
</protein>
<evidence type="ECO:0000256" key="1">
    <source>
        <dbReference type="SAM" id="MobiDB-lite"/>
    </source>
</evidence>
<dbReference type="EMBL" id="JBCGDC010000072">
    <property type="protein sequence ID" value="MFB6395905.1"/>
    <property type="molecule type" value="Genomic_DNA"/>
</dbReference>
<dbReference type="InterPro" id="IPR035959">
    <property type="entry name" value="RutC-like_sf"/>
</dbReference>
<name>A0ABV5CV72_9ACTN</name>
<accession>A0ABV5CV72</accession>
<comment type="caution">
    <text evidence="3">The sequence shown here is derived from an EMBL/GenBank/DDBJ whole genome shotgun (WGS) entry which is preliminary data.</text>
</comment>
<feature type="domain" description="Endoribonuclease L-PSP/chorismate mutase-like" evidence="2">
    <location>
        <begin position="71"/>
        <end position="206"/>
    </location>
</feature>
<dbReference type="Pfam" id="PF14588">
    <property type="entry name" value="YjgF_endoribonc"/>
    <property type="match status" value="1"/>
</dbReference>
<dbReference type="Gene3D" id="3.30.1330.40">
    <property type="entry name" value="RutC-like"/>
    <property type="match status" value="1"/>
</dbReference>
<evidence type="ECO:0000313" key="4">
    <source>
        <dbReference type="Proteomes" id="UP001582793"/>
    </source>
</evidence>
<dbReference type="PANTHER" id="PTHR43760">
    <property type="entry name" value="ENDORIBONUCLEASE-RELATED"/>
    <property type="match status" value="1"/>
</dbReference>
<dbReference type="CDD" id="cd02199">
    <property type="entry name" value="YjgF_YER057c_UK114_like_1"/>
    <property type="match status" value="1"/>
</dbReference>
<dbReference type="PANTHER" id="PTHR43760:SF1">
    <property type="entry name" value="ENDORIBONUCLEASE L-PSP_CHORISMATE MUTASE-LIKE DOMAIN-CONTAINING PROTEIN"/>
    <property type="match status" value="1"/>
</dbReference>
<gene>
    <name evidence="3" type="ORF">AAFH96_22725</name>
</gene>
<sequence>MVDAQAYGGAAPRRAAQHGHWTRSGTIEAGEPVAQGAGQPFGTMTLHGFPPRRRTLRGIQTVTFTEEALARLTELGLRLPTDPPPPAGAYLPYRLHNGMGFLAAQVSGSGPDALTGRVGAELSTRHGQQAARAAGLNALARLYQALDGFERLECLLHVAGHVASADTFWDQPMVLDGASLLFTDVLGERGGHTRTAFSHPRLPHNICVELEITFAYHD</sequence>
<dbReference type="InterPro" id="IPR013813">
    <property type="entry name" value="Endoribo_LPSP/chorism_mut-like"/>
</dbReference>
<evidence type="ECO:0000313" key="3">
    <source>
        <dbReference type="EMBL" id="MFB6395905.1"/>
    </source>
</evidence>
<feature type="region of interest" description="Disordered" evidence="1">
    <location>
        <begin position="1"/>
        <end position="22"/>
    </location>
</feature>
<keyword evidence="4" id="KW-1185">Reference proteome</keyword>